<dbReference type="InterPro" id="IPR046036">
    <property type="entry name" value="DUF5994"/>
</dbReference>
<feature type="compositionally biased region" description="Basic and acidic residues" evidence="1">
    <location>
        <begin position="172"/>
        <end position="206"/>
    </location>
</feature>
<accession>A0ABN3JEE7</accession>
<reference evidence="2 3" key="1">
    <citation type="journal article" date="2019" name="Int. J. Syst. Evol. Microbiol.">
        <title>The Global Catalogue of Microorganisms (GCM) 10K type strain sequencing project: providing services to taxonomists for standard genome sequencing and annotation.</title>
        <authorList>
            <consortium name="The Broad Institute Genomics Platform"/>
            <consortium name="The Broad Institute Genome Sequencing Center for Infectious Disease"/>
            <person name="Wu L."/>
            <person name="Ma J."/>
        </authorList>
    </citation>
    <scope>NUCLEOTIDE SEQUENCE [LARGE SCALE GENOMIC DNA]</scope>
    <source>
        <strain evidence="2 3">JCM 3325</strain>
    </source>
</reference>
<dbReference type="Pfam" id="PF19457">
    <property type="entry name" value="DUF5994"/>
    <property type="match status" value="1"/>
</dbReference>
<evidence type="ECO:0000313" key="2">
    <source>
        <dbReference type="EMBL" id="GAA2428154.1"/>
    </source>
</evidence>
<evidence type="ECO:0000313" key="3">
    <source>
        <dbReference type="Proteomes" id="UP001501231"/>
    </source>
</evidence>
<feature type="region of interest" description="Disordered" evidence="1">
    <location>
        <begin position="1"/>
        <end position="40"/>
    </location>
</feature>
<dbReference type="Proteomes" id="UP001501231">
    <property type="component" value="Unassembled WGS sequence"/>
</dbReference>
<dbReference type="RefSeq" id="WP_344591546.1">
    <property type="nucleotide sequence ID" value="NZ_BAAARW010000016.1"/>
</dbReference>
<protein>
    <submittedName>
        <fullName evidence="2">Uncharacterized protein</fullName>
    </submittedName>
</protein>
<proteinExistence type="predicted"/>
<gene>
    <name evidence="2" type="ORF">GCM10010191_46430</name>
</gene>
<feature type="compositionally biased region" description="Low complexity" evidence="1">
    <location>
        <begin position="227"/>
        <end position="242"/>
    </location>
</feature>
<dbReference type="EMBL" id="BAAARW010000016">
    <property type="protein sequence ID" value="GAA2428154.1"/>
    <property type="molecule type" value="Genomic_DNA"/>
</dbReference>
<feature type="compositionally biased region" description="Low complexity" evidence="1">
    <location>
        <begin position="207"/>
        <end position="216"/>
    </location>
</feature>
<name>A0ABN3JEE7_9ACTN</name>
<evidence type="ECO:0000256" key="1">
    <source>
        <dbReference type="SAM" id="MobiDB-lite"/>
    </source>
</evidence>
<keyword evidence="3" id="KW-1185">Reference proteome</keyword>
<organism evidence="2 3">
    <name type="scientific">Actinomadura vinacea</name>
    <dbReference type="NCBI Taxonomy" id="115336"/>
    <lineage>
        <taxon>Bacteria</taxon>
        <taxon>Bacillati</taxon>
        <taxon>Actinomycetota</taxon>
        <taxon>Actinomycetes</taxon>
        <taxon>Streptosporangiales</taxon>
        <taxon>Thermomonosporaceae</taxon>
        <taxon>Actinomadura</taxon>
    </lineage>
</organism>
<feature type="region of interest" description="Disordered" evidence="1">
    <location>
        <begin position="171"/>
        <end position="242"/>
    </location>
</feature>
<comment type="caution">
    <text evidence="2">The sequence shown here is derived from an EMBL/GenBank/DDBJ whole genome shotgun (WGS) entry which is preliminary data.</text>
</comment>
<sequence>MHTITERRTTISLSPPSTPRLRMRSCPAGPPRTPLDGGWWPRSTDPVAELPGLILALQAGLQADGPADDHARITHVMLRPDDWDSRPRRLRVDGPAYTRVVRLSWFDTLPAGLLTAIYADGRRVDLLTVPPSTSPAAARSAMELAAHDTNRLPAPKLLAAAGGLLAAAGRTRHTDRTGSHDDQPGHVHHQTPENHRTLGRNPETRGRTAARASGGAPPHNEDRSPIPAGSHASAAGPAEAER</sequence>